<organism evidence="1 2">
    <name type="scientific">Microbacterium testaceum</name>
    <name type="common">Aureobacterium testaceum</name>
    <name type="synonym">Brevibacterium testaceum</name>
    <dbReference type="NCBI Taxonomy" id="2033"/>
    <lineage>
        <taxon>Bacteria</taxon>
        <taxon>Bacillati</taxon>
        <taxon>Actinomycetota</taxon>
        <taxon>Actinomycetes</taxon>
        <taxon>Micrococcales</taxon>
        <taxon>Microbacteriaceae</taxon>
        <taxon>Microbacterium</taxon>
    </lineage>
</organism>
<gene>
    <name evidence="1" type="ORF">MTE01_30790</name>
</gene>
<dbReference type="RefSeq" id="WP_141378278.1">
    <property type="nucleotide sequence ID" value="NZ_BJML01000012.1"/>
</dbReference>
<dbReference type="EMBL" id="BJML01000012">
    <property type="protein sequence ID" value="GEB47134.1"/>
    <property type="molecule type" value="Genomic_DNA"/>
</dbReference>
<dbReference type="AlphaFoldDB" id="A0A4Y3QP89"/>
<sequence length="106" mass="11820">MTEAARAVDQTVISDALVRYIGEGRSPMPVDDPSSVITTCPREALSLQQEIRRILAVSEAITLHDVGPFDQSLRHRLHARIQELFPGLSGDAVRAIGWRWGFLNLR</sequence>
<protein>
    <submittedName>
        <fullName evidence="1">Uncharacterized protein</fullName>
    </submittedName>
</protein>
<dbReference type="OrthoDB" id="5073876at2"/>
<evidence type="ECO:0000313" key="2">
    <source>
        <dbReference type="Proteomes" id="UP000319525"/>
    </source>
</evidence>
<dbReference type="GeneID" id="57145754"/>
<comment type="caution">
    <text evidence="1">The sequence shown here is derived from an EMBL/GenBank/DDBJ whole genome shotgun (WGS) entry which is preliminary data.</text>
</comment>
<name>A0A4Y3QP89_MICTE</name>
<reference evidence="1 2" key="1">
    <citation type="submission" date="2019-06" db="EMBL/GenBank/DDBJ databases">
        <title>Whole genome shotgun sequence of Microbacterium testaceum NBRC 12675.</title>
        <authorList>
            <person name="Hosoyama A."/>
            <person name="Uohara A."/>
            <person name="Ohji S."/>
            <person name="Ichikawa N."/>
        </authorList>
    </citation>
    <scope>NUCLEOTIDE SEQUENCE [LARGE SCALE GENOMIC DNA]</scope>
    <source>
        <strain evidence="1 2">NBRC 12675</strain>
    </source>
</reference>
<proteinExistence type="predicted"/>
<evidence type="ECO:0000313" key="1">
    <source>
        <dbReference type="EMBL" id="GEB47134.1"/>
    </source>
</evidence>
<accession>A0A4Y3QP89</accession>
<dbReference type="Proteomes" id="UP000319525">
    <property type="component" value="Unassembled WGS sequence"/>
</dbReference>